<dbReference type="Proteomes" id="UP001279860">
    <property type="component" value="Unassembled WGS sequence"/>
</dbReference>
<evidence type="ECO:0000313" key="2">
    <source>
        <dbReference type="EMBL" id="MDW6093237.1"/>
    </source>
</evidence>
<evidence type="ECO:0000256" key="1">
    <source>
        <dbReference type="SAM" id="SignalP"/>
    </source>
</evidence>
<sequence>MKLKTLLTFSLVGVAAGMISPAKADTICRTPNIVCSGQTTPGNTNWQQYNYQNNSGIYVDIDTSACELNSIPTYMTSMNGDGTHWETTGTTSIYKATETGFRVFIRYADGRTLTPATANGYQWSVNWIALSSADCPKYGD</sequence>
<feature type="signal peptide" evidence="1">
    <location>
        <begin position="1"/>
        <end position="24"/>
    </location>
</feature>
<feature type="chain" id="PRO_5047219653" description="Secreted protein" evidence="1">
    <location>
        <begin position="25"/>
        <end position="140"/>
    </location>
</feature>
<keyword evidence="1" id="KW-0732">Signal</keyword>
<name>A0ABU4IVV6_9VIBR</name>
<reference evidence="2 3" key="1">
    <citation type="submission" date="2023-11" db="EMBL/GenBank/DDBJ databases">
        <title>Plant-associative lifestyle of Vibrio porteresiae and its evolutionary dynamics.</title>
        <authorList>
            <person name="Rameshkumar N."/>
            <person name="Kirti K."/>
        </authorList>
    </citation>
    <scope>NUCLEOTIDE SEQUENCE [LARGE SCALE GENOMIC DNA]</scope>
    <source>
        <strain evidence="2 3">MSSRF7</strain>
    </source>
</reference>
<proteinExistence type="predicted"/>
<evidence type="ECO:0000313" key="3">
    <source>
        <dbReference type="Proteomes" id="UP001279860"/>
    </source>
</evidence>
<evidence type="ECO:0008006" key="4">
    <source>
        <dbReference type="Google" id="ProtNLM"/>
    </source>
</evidence>
<keyword evidence="3" id="KW-1185">Reference proteome</keyword>
<protein>
    <recommendedName>
        <fullName evidence="4">Secreted protein</fullName>
    </recommendedName>
</protein>
<comment type="caution">
    <text evidence="2">The sequence shown here is derived from an EMBL/GenBank/DDBJ whole genome shotgun (WGS) entry which is preliminary data.</text>
</comment>
<organism evidence="2 3">
    <name type="scientific">Vibrio rhizosphaerae</name>
    <dbReference type="NCBI Taxonomy" id="398736"/>
    <lineage>
        <taxon>Bacteria</taxon>
        <taxon>Pseudomonadati</taxon>
        <taxon>Pseudomonadota</taxon>
        <taxon>Gammaproteobacteria</taxon>
        <taxon>Vibrionales</taxon>
        <taxon>Vibrionaceae</taxon>
        <taxon>Vibrio</taxon>
    </lineage>
</organism>
<dbReference type="EMBL" id="JAWRCP010000001">
    <property type="protein sequence ID" value="MDW6093237.1"/>
    <property type="molecule type" value="Genomic_DNA"/>
</dbReference>
<accession>A0ABU4IVV6</accession>
<dbReference type="RefSeq" id="WP_318585017.1">
    <property type="nucleotide sequence ID" value="NZ_JAWRCP010000001.1"/>
</dbReference>
<gene>
    <name evidence="2" type="ORF">SBX64_11830</name>
</gene>